<keyword evidence="3" id="KW-1185">Reference proteome</keyword>
<dbReference type="AlphaFoldDB" id="A0A835MWR9"/>
<proteinExistence type="predicted"/>
<name>A0A835MWR9_9ROSI</name>
<evidence type="ECO:0000256" key="1">
    <source>
        <dbReference type="SAM" id="MobiDB-lite"/>
    </source>
</evidence>
<gene>
    <name evidence="2" type="ORF">SADUNF_Sadunf06G0048100</name>
</gene>
<dbReference type="OrthoDB" id="20127at2759"/>
<dbReference type="GO" id="GO:0019185">
    <property type="term" value="C:snRNA-activating protein complex"/>
    <property type="evidence" value="ECO:0007669"/>
    <property type="project" value="TreeGrafter"/>
</dbReference>
<dbReference type="InterPro" id="IPR019188">
    <property type="entry name" value="SNAPC1"/>
</dbReference>
<organism evidence="2 3">
    <name type="scientific">Salix dunnii</name>
    <dbReference type="NCBI Taxonomy" id="1413687"/>
    <lineage>
        <taxon>Eukaryota</taxon>
        <taxon>Viridiplantae</taxon>
        <taxon>Streptophyta</taxon>
        <taxon>Embryophyta</taxon>
        <taxon>Tracheophyta</taxon>
        <taxon>Spermatophyta</taxon>
        <taxon>Magnoliopsida</taxon>
        <taxon>eudicotyledons</taxon>
        <taxon>Gunneridae</taxon>
        <taxon>Pentapetalae</taxon>
        <taxon>rosids</taxon>
        <taxon>fabids</taxon>
        <taxon>Malpighiales</taxon>
        <taxon>Salicaceae</taxon>
        <taxon>Saliceae</taxon>
        <taxon>Salix</taxon>
    </lineage>
</organism>
<dbReference type="GO" id="GO:0043565">
    <property type="term" value="F:sequence-specific DNA binding"/>
    <property type="evidence" value="ECO:0007669"/>
    <property type="project" value="TreeGrafter"/>
</dbReference>
<dbReference type="PANTHER" id="PTHR15131">
    <property type="entry name" value="SMALL NUCLEAR RNA ACTIVATING COMPLEX, POLYPEPTIDE 1"/>
    <property type="match status" value="1"/>
</dbReference>
<dbReference type="PANTHER" id="PTHR15131:SF3">
    <property type="entry name" value="SNRNA-ACTIVATING PROTEIN COMPLEX SUBUNIT 1"/>
    <property type="match status" value="1"/>
</dbReference>
<comment type="caution">
    <text evidence="2">The sequence shown here is derived from an EMBL/GenBank/DDBJ whole genome shotgun (WGS) entry which is preliminary data.</text>
</comment>
<evidence type="ECO:0000313" key="2">
    <source>
        <dbReference type="EMBL" id="KAF9679759.1"/>
    </source>
</evidence>
<dbReference type="GO" id="GO:0042796">
    <property type="term" value="P:snRNA transcription by RNA polymerase III"/>
    <property type="evidence" value="ECO:0007669"/>
    <property type="project" value="TreeGrafter"/>
</dbReference>
<evidence type="ECO:0000313" key="3">
    <source>
        <dbReference type="Proteomes" id="UP000657918"/>
    </source>
</evidence>
<reference evidence="2 3" key="1">
    <citation type="submission" date="2020-10" db="EMBL/GenBank/DDBJ databases">
        <title>Plant Genome Project.</title>
        <authorList>
            <person name="Zhang R.-G."/>
        </authorList>
    </citation>
    <scope>NUCLEOTIDE SEQUENCE [LARGE SCALE GENOMIC DNA]</scope>
    <source>
        <strain evidence="2">FAFU-HL-1</strain>
        <tissue evidence="2">Leaf</tissue>
    </source>
</reference>
<accession>A0A835MWR9</accession>
<sequence>MDLSSFKLDIDELVNEFVEGEFTTLADMKRVWLSRKFTYIFEASPPTKLAFFMQSLYAHTIGLVYFDKVVLCAVPYYEAVALVFLVAYLNGELKKLKTLVINAKEHGIKVVPVLVKRMLEKNMFLFGFVDLNEGSVSETVNQLTELQDARVQVAYKKLFDDTRIEQFLHMDMVCCIDPHVKVLPRLWIELHLQGMEFDLDMLKNMSTEYAEAKKLAIREASMAVDVQNIQHISEDREFIGGEIERITENWNVQRQVFYQQTGLNERYAEKDEQQHQPQHKKHEQQDDVGDEFSHQLELQLIEEEQLQQKQEDDESSHGLEV</sequence>
<feature type="region of interest" description="Disordered" evidence="1">
    <location>
        <begin position="268"/>
        <end position="321"/>
    </location>
</feature>
<dbReference type="GO" id="GO:0042795">
    <property type="term" value="P:snRNA transcription by RNA polymerase II"/>
    <property type="evidence" value="ECO:0007669"/>
    <property type="project" value="TreeGrafter"/>
</dbReference>
<dbReference type="Proteomes" id="UP000657918">
    <property type="component" value="Unassembled WGS sequence"/>
</dbReference>
<dbReference type="EMBL" id="JADGMS010000006">
    <property type="protein sequence ID" value="KAF9679759.1"/>
    <property type="molecule type" value="Genomic_DNA"/>
</dbReference>
<protein>
    <submittedName>
        <fullName evidence="2">Uncharacterized protein</fullName>
    </submittedName>
</protein>
<dbReference type="Pfam" id="PF09808">
    <property type="entry name" value="SNAPC1"/>
    <property type="match status" value="1"/>
</dbReference>